<reference evidence="2" key="1">
    <citation type="submission" date="2023-10" db="EMBL/GenBank/DDBJ databases">
        <title>Chromosome-level genome of the transformable northern wattle, Acacia crassicarpa.</title>
        <authorList>
            <person name="Massaro I."/>
            <person name="Sinha N.R."/>
            <person name="Poethig S."/>
            <person name="Leichty A.R."/>
        </authorList>
    </citation>
    <scope>NUCLEOTIDE SEQUENCE</scope>
    <source>
        <strain evidence="2">Acra3RX</strain>
        <tissue evidence="2">Leaf</tissue>
    </source>
</reference>
<evidence type="ECO:0000313" key="2">
    <source>
        <dbReference type="EMBL" id="KAK4282441.1"/>
    </source>
</evidence>
<feature type="transmembrane region" description="Helical" evidence="1">
    <location>
        <begin position="187"/>
        <end position="205"/>
    </location>
</feature>
<keyword evidence="1" id="KW-1133">Transmembrane helix</keyword>
<dbReference type="Proteomes" id="UP001293593">
    <property type="component" value="Unassembled WGS sequence"/>
</dbReference>
<feature type="transmembrane region" description="Helical" evidence="1">
    <location>
        <begin position="159"/>
        <end position="181"/>
    </location>
</feature>
<name>A0AAE1TF25_9FABA</name>
<evidence type="ECO:0000256" key="1">
    <source>
        <dbReference type="SAM" id="Phobius"/>
    </source>
</evidence>
<keyword evidence="3" id="KW-1185">Reference proteome</keyword>
<feature type="transmembrane region" description="Helical" evidence="1">
    <location>
        <begin position="34"/>
        <end position="52"/>
    </location>
</feature>
<dbReference type="PANTHER" id="PTHR36714:SF2">
    <property type="entry name" value="TRANSMEMBRANE PROTEIN"/>
    <property type="match status" value="1"/>
</dbReference>
<comment type="caution">
    <text evidence="2">The sequence shown here is derived from an EMBL/GenBank/DDBJ whole genome shotgun (WGS) entry which is preliminary data.</text>
</comment>
<organism evidence="2 3">
    <name type="scientific">Acacia crassicarpa</name>
    <name type="common">northern wattle</name>
    <dbReference type="NCBI Taxonomy" id="499986"/>
    <lineage>
        <taxon>Eukaryota</taxon>
        <taxon>Viridiplantae</taxon>
        <taxon>Streptophyta</taxon>
        <taxon>Embryophyta</taxon>
        <taxon>Tracheophyta</taxon>
        <taxon>Spermatophyta</taxon>
        <taxon>Magnoliopsida</taxon>
        <taxon>eudicotyledons</taxon>
        <taxon>Gunneridae</taxon>
        <taxon>Pentapetalae</taxon>
        <taxon>rosids</taxon>
        <taxon>fabids</taxon>
        <taxon>Fabales</taxon>
        <taxon>Fabaceae</taxon>
        <taxon>Caesalpinioideae</taxon>
        <taxon>mimosoid clade</taxon>
        <taxon>Acacieae</taxon>
        <taxon>Acacia</taxon>
    </lineage>
</organism>
<dbReference type="AlphaFoldDB" id="A0AAE1TF25"/>
<keyword evidence="1" id="KW-0472">Membrane</keyword>
<gene>
    <name evidence="2" type="ORF">QN277_013819</name>
</gene>
<keyword evidence="1" id="KW-0812">Transmembrane</keyword>
<protein>
    <submittedName>
        <fullName evidence="2">Uncharacterized protein</fullName>
    </submittedName>
</protein>
<proteinExistence type="predicted"/>
<dbReference type="EMBL" id="JAWXYG010000002">
    <property type="protein sequence ID" value="KAK4282441.1"/>
    <property type="molecule type" value="Genomic_DNA"/>
</dbReference>
<feature type="transmembrane region" description="Helical" evidence="1">
    <location>
        <begin position="104"/>
        <end position="121"/>
    </location>
</feature>
<evidence type="ECO:0000313" key="3">
    <source>
        <dbReference type="Proteomes" id="UP001293593"/>
    </source>
</evidence>
<feature type="transmembrane region" description="Helical" evidence="1">
    <location>
        <begin position="279"/>
        <end position="301"/>
    </location>
</feature>
<feature type="transmembrane region" description="Helical" evidence="1">
    <location>
        <begin position="248"/>
        <end position="267"/>
    </location>
</feature>
<dbReference type="PANTHER" id="PTHR36714">
    <property type="entry name" value="T23E23.1"/>
    <property type="match status" value="1"/>
</dbReference>
<sequence>MESTQRVTVLEGKKLGLWGILKEALKIPFMNPNFIISSFITSLPVFCSLFLYESLYVQTITEAVNVLQTDQDHQDHQDLDRAFCFSWDHLKAVDMLLGRVSHNFVLLVILHLGILHFFDLFNTITIVNSASDIYAGDNVLTLKQMFIKHVMDTRIKGPLVTSIFVVLLTSLLSTGLISIALYAYITYYYPLFMMLFVTMFVALLVQHVKWSAVWNMGTLISILEYKEGNEALLVSAYISRGNRLSGSLLMLVYVVWRLCLRLGYYFMAWNSRTSRVWISIVYVSLVCVANGLKWVAFVVYFKECRKWSSVTQVSQSV</sequence>
<accession>A0AAE1TF25</accession>